<dbReference type="InterPro" id="IPR051706">
    <property type="entry name" value="Glycosyltransferase_domain"/>
</dbReference>
<dbReference type="AlphaFoldDB" id="A0A2P1P818"/>
<evidence type="ECO:0000256" key="1">
    <source>
        <dbReference type="ARBA" id="ARBA00022679"/>
    </source>
</evidence>
<dbReference type="EMBL" id="CP027845">
    <property type="protein sequence ID" value="AVP87418.1"/>
    <property type="molecule type" value="Genomic_DNA"/>
</dbReference>
<dbReference type="Proteomes" id="UP000241762">
    <property type="component" value="Chromosome"/>
</dbReference>
<gene>
    <name evidence="3" type="ORF">phytr_4690</name>
</gene>
<feature type="coiled-coil region" evidence="2">
    <location>
        <begin position="371"/>
        <end position="398"/>
    </location>
</feature>
<dbReference type="KEGG" id="ptc:phytr_4690"/>
<evidence type="ECO:0000313" key="3">
    <source>
        <dbReference type="EMBL" id="AVP87418.1"/>
    </source>
</evidence>
<accession>A0A2P1P818</accession>
<keyword evidence="4" id="KW-1185">Reference proteome</keyword>
<dbReference type="PANTHER" id="PTHR32385:SF15">
    <property type="entry name" value="INOSITOL PHOSPHOCERAMIDE MANNOSYLTRANSFERASE 1"/>
    <property type="match status" value="1"/>
</dbReference>
<proteinExistence type="predicted"/>
<dbReference type="InterPro" id="IPR007577">
    <property type="entry name" value="GlycoTrfase_DXD_sugar-bd_CS"/>
</dbReference>
<dbReference type="GO" id="GO:0016020">
    <property type="term" value="C:membrane"/>
    <property type="evidence" value="ECO:0007669"/>
    <property type="project" value="GOC"/>
</dbReference>
<dbReference type="Pfam" id="PF04488">
    <property type="entry name" value="Gly_transf_sug"/>
    <property type="match status" value="1"/>
</dbReference>
<protein>
    <submittedName>
        <fullName evidence="3">Uncharacterized protein</fullName>
    </submittedName>
</protein>
<keyword evidence="1" id="KW-0808">Transferase</keyword>
<keyword evidence="2" id="KW-0175">Coiled coil</keyword>
<sequence length="567" mass="66965">MSMFLRYIFFLFFFSNSLAIPIYNIKDVDFFQSTTGGNKIAANYLKKNLSRYELMQDIYEAKKPSIMHYYDKPLIPKVMHHVWDGDLPPLYQNYLDECKKVHPTWEFKIWTDKDIKSLKLNYQDVYDKARNYAGRSDVARYEILYRFGGVYRDMDVKCLRPIDDLNHMYDFFAPIDYPRVGWQMILNNGVIGAGPKHPILKTTLEVLRDKYDDFWREFDEGENDIDLFEAMVPQTSMLPLTEGFVAHSSINDKSIALPTTYFWAFAKVKYHTFWSGLKLRFFGINEELKSTFHELKPETLMHHNLLKEEIFTSSFEYGNGMYDPQVRKFFHDLQKPDQRKIKIFQQVYNHNQPSRVGFNKKSKIPQIVHFVVLDENELKVLEQNLENWQVLNANFEFKIWDQDKIKLEFKNLNLSDKDNLRFYVGLKILEKFGGTYADFRAKPHKPIFELNNKYNFYSGLVPLTHGGSKISISQKLIGSSINHPIISTTLDKLNAQNLEKINEILVQQVYQKIHLYDAISAKNIVLPAVYFEPFAKLEADSRWNKIYRSIWRVNRPFSQLTDFVVVE</sequence>
<evidence type="ECO:0000256" key="2">
    <source>
        <dbReference type="SAM" id="Coils"/>
    </source>
</evidence>
<dbReference type="GO" id="GO:0051999">
    <property type="term" value="P:mannosyl-inositol phosphorylceramide biosynthetic process"/>
    <property type="evidence" value="ECO:0007669"/>
    <property type="project" value="TreeGrafter"/>
</dbReference>
<dbReference type="PANTHER" id="PTHR32385">
    <property type="entry name" value="MANNOSYL PHOSPHORYLINOSITOL CERAMIDE SYNTHASE"/>
    <property type="match status" value="1"/>
</dbReference>
<organism evidence="3 4">
    <name type="scientific">Candidatus Phycorickettsia trachydisci</name>
    <dbReference type="NCBI Taxonomy" id="2115978"/>
    <lineage>
        <taxon>Bacteria</taxon>
        <taxon>Pseudomonadati</taxon>
        <taxon>Pseudomonadota</taxon>
        <taxon>Alphaproteobacteria</taxon>
        <taxon>Rickettsiales</taxon>
        <taxon>Rickettsiaceae</taxon>
        <taxon>Candidatus Phycorickettsia</taxon>
    </lineage>
</organism>
<name>A0A2P1P818_9RICK</name>
<dbReference type="Gene3D" id="3.90.550.20">
    <property type="match status" value="2"/>
</dbReference>
<reference evidence="3 4" key="1">
    <citation type="submission" date="2018-03" db="EMBL/GenBank/DDBJ databases">
        <title>A gene transfer event suggests a long-term partnership between eustigmatophyte algae and a novel lineage of endosymbiotic bacteria.</title>
        <authorList>
            <person name="Yurchenko T."/>
            <person name="Sevcikova T."/>
            <person name="Pribyl P."/>
            <person name="El Karkouri K."/>
            <person name="Klimes V."/>
            <person name="Amaral R."/>
            <person name="Zbrankova V."/>
            <person name="Kim E."/>
            <person name="Raoult D."/>
            <person name="Santos L.M.A."/>
            <person name="Elias M."/>
        </authorList>
    </citation>
    <scope>NUCLEOTIDE SEQUENCE [LARGE SCALE GENOMIC DNA]</scope>
    <source>
        <strain evidence="3">CCALA 838</strain>
    </source>
</reference>
<dbReference type="GO" id="GO:0000030">
    <property type="term" value="F:mannosyltransferase activity"/>
    <property type="evidence" value="ECO:0007669"/>
    <property type="project" value="TreeGrafter"/>
</dbReference>
<evidence type="ECO:0000313" key="4">
    <source>
        <dbReference type="Proteomes" id="UP000241762"/>
    </source>
</evidence>
<dbReference type="SUPFAM" id="SSF53448">
    <property type="entry name" value="Nucleotide-diphospho-sugar transferases"/>
    <property type="match status" value="2"/>
</dbReference>
<dbReference type="InterPro" id="IPR029044">
    <property type="entry name" value="Nucleotide-diphossugar_trans"/>
</dbReference>